<evidence type="ECO:0000313" key="2">
    <source>
        <dbReference type="EMBL" id="GLI56076.1"/>
    </source>
</evidence>
<feature type="signal peptide" evidence="1">
    <location>
        <begin position="1"/>
        <end position="20"/>
    </location>
</feature>
<evidence type="ECO:0008006" key="4">
    <source>
        <dbReference type="Google" id="ProtNLM"/>
    </source>
</evidence>
<dbReference type="Proteomes" id="UP001144471">
    <property type="component" value="Unassembled WGS sequence"/>
</dbReference>
<organism evidence="2 3">
    <name type="scientific">Propionigenium maris DSM 9537</name>
    <dbReference type="NCBI Taxonomy" id="1123000"/>
    <lineage>
        <taxon>Bacteria</taxon>
        <taxon>Fusobacteriati</taxon>
        <taxon>Fusobacteriota</taxon>
        <taxon>Fusobacteriia</taxon>
        <taxon>Fusobacteriales</taxon>
        <taxon>Fusobacteriaceae</taxon>
        <taxon>Propionigenium</taxon>
    </lineage>
</organism>
<dbReference type="AlphaFoldDB" id="A0A9W6GLT2"/>
<name>A0A9W6GLT2_9FUSO</name>
<keyword evidence="1" id="KW-0732">Signal</keyword>
<dbReference type="EMBL" id="BSDY01000006">
    <property type="protein sequence ID" value="GLI56076.1"/>
    <property type="molecule type" value="Genomic_DNA"/>
</dbReference>
<protein>
    <recommendedName>
        <fullName evidence="4">Porin</fullName>
    </recommendedName>
</protein>
<gene>
    <name evidence="2" type="ORF">PM10SUCC1_15900</name>
</gene>
<sequence>MMKRLLIALGALTMVGTAVAAAEEFRPTGSIKQEVRWYSDKEDIDSEHIRFTLAEGGVRFTENFYIDYRVRDYIRNHSDEGSNTKDMRTRLYYDHGYLGDTQIDVRQRLEVRSTQSYNRFSYTPEFNFAEYVPGFSTFKVRPVARYQDDNNGNTTLVRTGADLLTYLPVYSEGNIDFGVEFNTYFRYDETKGPNRYYTSGGSQKDSQTAVDIELYTYFTYDLGTWNGVNFAFYHELGVDPYTFYDRKIDVTDADGNRTGDSYDSDLYLYNDFEIQFSYNVNDSTSIYGALAVEFANQQAYGNDGDTGNYKWQAYPYIGWRTKF</sequence>
<reference evidence="2" key="1">
    <citation type="submission" date="2022-12" db="EMBL/GenBank/DDBJ databases">
        <title>Reference genome sequencing for broad-spectrum identification of bacterial and archaeal isolates by mass spectrometry.</title>
        <authorList>
            <person name="Sekiguchi Y."/>
            <person name="Tourlousse D.M."/>
        </authorList>
    </citation>
    <scope>NUCLEOTIDE SEQUENCE</scope>
    <source>
        <strain evidence="2">10succ1</strain>
    </source>
</reference>
<accession>A0A9W6GLT2</accession>
<evidence type="ECO:0000256" key="1">
    <source>
        <dbReference type="SAM" id="SignalP"/>
    </source>
</evidence>
<keyword evidence="3" id="KW-1185">Reference proteome</keyword>
<proteinExistence type="predicted"/>
<feature type="chain" id="PRO_5040811896" description="Porin" evidence="1">
    <location>
        <begin position="21"/>
        <end position="323"/>
    </location>
</feature>
<evidence type="ECO:0000313" key="3">
    <source>
        <dbReference type="Proteomes" id="UP001144471"/>
    </source>
</evidence>
<comment type="caution">
    <text evidence="2">The sequence shown here is derived from an EMBL/GenBank/DDBJ whole genome shotgun (WGS) entry which is preliminary data.</text>
</comment>